<protein>
    <submittedName>
        <fullName evidence="2">Uncharacterized protein</fullName>
    </submittedName>
</protein>
<proteinExistence type="predicted"/>
<evidence type="ECO:0000313" key="3">
    <source>
        <dbReference type="Proteomes" id="UP001174934"/>
    </source>
</evidence>
<accession>A0AA39WIG5</accession>
<dbReference type="AlphaFoldDB" id="A0AA39WIG5"/>
<keyword evidence="3" id="KW-1185">Reference proteome</keyword>
<comment type="caution">
    <text evidence="2">The sequence shown here is derived from an EMBL/GenBank/DDBJ whole genome shotgun (WGS) entry which is preliminary data.</text>
</comment>
<dbReference type="Proteomes" id="UP001174934">
    <property type="component" value="Unassembled WGS sequence"/>
</dbReference>
<name>A0AA39WIG5_9PEZI</name>
<feature type="region of interest" description="Disordered" evidence="1">
    <location>
        <begin position="62"/>
        <end position="104"/>
    </location>
</feature>
<evidence type="ECO:0000313" key="2">
    <source>
        <dbReference type="EMBL" id="KAK0616007.1"/>
    </source>
</evidence>
<sequence length="200" mass="22127">MSWELLERVSALIREVVEHGNSYAAHTRGQSRWLSHCSISPIVWLNVLGNPHGESIAAEMEGTGHRAQGTGHRARSCLGSQRQRKGRRSSRDSSRVNVSEVSEEEEATKFSTGEVWCDEVNVGKIWRSMGGRLLFSLKPEFHFDGLVRAGRQIMVVSVGEGGDGWKPKAEPRQPSPGKSGKGRTWELEGPSALSMHAKHF</sequence>
<gene>
    <name evidence="2" type="ORF">B0T17DRAFT_510558</name>
</gene>
<organism evidence="2 3">
    <name type="scientific">Bombardia bombarda</name>
    <dbReference type="NCBI Taxonomy" id="252184"/>
    <lineage>
        <taxon>Eukaryota</taxon>
        <taxon>Fungi</taxon>
        <taxon>Dikarya</taxon>
        <taxon>Ascomycota</taxon>
        <taxon>Pezizomycotina</taxon>
        <taxon>Sordariomycetes</taxon>
        <taxon>Sordariomycetidae</taxon>
        <taxon>Sordariales</taxon>
        <taxon>Lasiosphaeriaceae</taxon>
        <taxon>Bombardia</taxon>
    </lineage>
</organism>
<evidence type="ECO:0000256" key="1">
    <source>
        <dbReference type="SAM" id="MobiDB-lite"/>
    </source>
</evidence>
<reference evidence="2" key="1">
    <citation type="submission" date="2023-06" db="EMBL/GenBank/DDBJ databases">
        <title>Genome-scale phylogeny and comparative genomics of the fungal order Sordariales.</title>
        <authorList>
            <consortium name="Lawrence Berkeley National Laboratory"/>
            <person name="Hensen N."/>
            <person name="Bonometti L."/>
            <person name="Westerberg I."/>
            <person name="Brannstrom I.O."/>
            <person name="Guillou S."/>
            <person name="Cros-Aarteil S."/>
            <person name="Calhoun S."/>
            <person name="Haridas S."/>
            <person name="Kuo A."/>
            <person name="Mondo S."/>
            <person name="Pangilinan J."/>
            <person name="Riley R."/>
            <person name="LaButti K."/>
            <person name="Andreopoulos B."/>
            <person name="Lipzen A."/>
            <person name="Chen C."/>
            <person name="Yanf M."/>
            <person name="Daum C."/>
            <person name="Ng V."/>
            <person name="Clum A."/>
            <person name="Steindorff A."/>
            <person name="Ohm R."/>
            <person name="Martin F."/>
            <person name="Silar P."/>
            <person name="Natvig D."/>
            <person name="Lalanne C."/>
            <person name="Gautier V."/>
            <person name="Ament-velasquez S.L."/>
            <person name="Kruys A."/>
            <person name="Hutchinson M.I."/>
            <person name="Powell A.J."/>
            <person name="Barry K."/>
            <person name="Miller A.N."/>
            <person name="Grigoriev I.V."/>
            <person name="Debuchy R."/>
            <person name="Gladieux P."/>
            <person name="Thoren M.H."/>
            <person name="Johannesson H."/>
        </authorList>
    </citation>
    <scope>NUCLEOTIDE SEQUENCE</scope>
    <source>
        <strain evidence="2">SMH3391-2</strain>
    </source>
</reference>
<feature type="region of interest" description="Disordered" evidence="1">
    <location>
        <begin position="160"/>
        <end position="200"/>
    </location>
</feature>
<dbReference type="EMBL" id="JAULSR010000006">
    <property type="protein sequence ID" value="KAK0616007.1"/>
    <property type="molecule type" value="Genomic_DNA"/>
</dbReference>